<dbReference type="PROSITE" id="PS51186">
    <property type="entry name" value="GNAT"/>
    <property type="match status" value="1"/>
</dbReference>
<dbReference type="InterPro" id="IPR050832">
    <property type="entry name" value="Bact_Acetyltransf"/>
</dbReference>
<proteinExistence type="predicted"/>
<dbReference type="Gene3D" id="3.40.630.30">
    <property type="match status" value="1"/>
</dbReference>
<dbReference type="PATRIC" id="fig|1008153.3.peg.2812"/>
<keyword evidence="2" id="KW-0012">Acyltransferase</keyword>
<dbReference type="InterPro" id="IPR016181">
    <property type="entry name" value="Acyl_CoA_acyltransferase"/>
</dbReference>
<dbReference type="Pfam" id="PF00583">
    <property type="entry name" value="Acetyltransf_1"/>
    <property type="match status" value="1"/>
</dbReference>
<gene>
    <name evidence="4" type="ORF">HAPAU_27530</name>
</gene>
<evidence type="ECO:0000313" key="5">
    <source>
        <dbReference type="Proteomes" id="UP000075321"/>
    </source>
</evidence>
<dbReference type="AlphaFoldDB" id="A0A151AC17"/>
<feature type="domain" description="N-acetyltransferase" evidence="3">
    <location>
        <begin position="2"/>
        <end position="115"/>
    </location>
</feature>
<sequence length="115" mass="12664">MVGIRPAEPSDAEAIRETARASWHATYDDLLGEEVVTSTVEAWYDPAELRAVIGHPKHVVRVAGTDVSGFIHVDPNPEDERVAELVRIYVRPEQWGEGIGGELLDAARTVLEGYD</sequence>
<dbReference type="Proteomes" id="UP000075321">
    <property type="component" value="Unassembled WGS sequence"/>
</dbReference>
<evidence type="ECO:0000313" key="4">
    <source>
        <dbReference type="EMBL" id="KYH25169.1"/>
    </source>
</evidence>
<comment type="caution">
    <text evidence="4">The sequence shown here is derived from an EMBL/GenBank/DDBJ whole genome shotgun (WGS) entry which is preliminary data.</text>
</comment>
<dbReference type="RefSeq" id="WP_066383509.1">
    <property type="nucleotide sequence ID" value="NZ_LTAZ01000007.1"/>
</dbReference>
<dbReference type="InterPro" id="IPR000182">
    <property type="entry name" value="GNAT_dom"/>
</dbReference>
<accession>A0A151AC17</accession>
<protein>
    <recommendedName>
        <fullName evidence="3">N-acetyltransferase domain-containing protein</fullName>
    </recommendedName>
</protein>
<dbReference type="SUPFAM" id="SSF55729">
    <property type="entry name" value="Acyl-CoA N-acyltransferases (Nat)"/>
    <property type="match status" value="1"/>
</dbReference>
<dbReference type="PANTHER" id="PTHR43877">
    <property type="entry name" value="AMINOALKYLPHOSPHONATE N-ACETYLTRANSFERASE-RELATED-RELATED"/>
    <property type="match status" value="1"/>
</dbReference>
<evidence type="ECO:0000256" key="1">
    <source>
        <dbReference type="ARBA" id="ARBA00022679"/>
    </source>
</evidence>
<dbReference type="CDD" id="cd04301">
    <property type="entry name" value="NAT_SF"/>
    <property type="match status" value="1"/>
</dbReference>
<organism evidence="4 5">
    <name type="scientific">Halalkalicoccus paucihalophilus</name>
    <dbReference type="NCBI Taxonomy" id="1008153"/>
    <lineage>
        <taxon>Archaea</taxon>
        <taxon>Methanobacteriati</taxon>
        <taxon>Methanobacteriota</taxon>
        <taxon>Stenosarchaea group</taxon>
        <taxon>Halobacteria</taxon>
        <taxon>Halobacteriales</taxon>
        <taxon>Halococcaceae</taxon>
        <taxon>Halalkalicoccus</taxon>
    </lineage>
</organism>
<evidence type="ECO:0000259" key="3">
    <source>
        <dbReference type="PROSITE" id="PS51186"/>
    </source>
</evidence>
<reference evidence="4 5" key="1">
    <citation type="submission" date="2016-02" db="EMBL/GenBank/DDBJ databases">
        <title>Genome sequence of Halalkalicoccus paucihalophilus DSM 24557.</title>
        <authorList>
            <person name="Poehlein A."/>
            <person name="Daniel R."/>
        </authorList>
    </citation>
    <scope>NUCLEOTIDE SEQUENCE [LARGE SCALE GENOMIC DNA]</scope>
    <source>
        <strain evidence="4 5">DSM 24557</strain>
    </source>
</reference>
<name>A0A151AC17_9EURY</name>
<evidence type="ECO:0000256" key="2">
    <source>
        <dbReference type="ARBA" id="ARBA00023315"/>
    </source>
</evidence>
<dbReference type="GO" id="GO:0016747">
    <property type="term" value="F:acyltransferase activity, transferring groups other than amino-acyl groups"/>
    <property type="evidence" value="ECO:0007669"/>
    <property type="project" value="InterPro"/>
</dbReference>
<keyword evidence="1" id="KW-0808">Transferase</keyword>
<keyword evidence="5" id="KW-1185">Reference proteome</keyword>
<dbReference type="EMBL" id="LTAZ01000007">
    <property type="protein sequence ID" value="KYH25169.1"/>
    <property type="molecule type" value="Genomic_DNA"/>
</dbReference>